<feature type="domain" description="Aminoglycoside phosphotransferase" evidence="1">
    <location>
        <begin position="35"/>
        <end position="263"/>
    </location>
</feature>
<dbReference type="Proteomes" id="UP001596500">
    <property type="component" value="Unassembled WGS sequence"/>
</dbReference>
<dbReference type="Gene3D" id="3.90.1200.10">
    <property type="match status" value="1"/>
</dbReference>
<dbReference type="EMBL" id="JBHTBW010000046">
    <property type="protein sequence ID" value="MFC7442190.1"/>
    <property type="molecule type" value="Genomic_DNA"/>
</dbReference>
<dbReference type="PANTHER" id="PTHR47829">
    <property type="entry name" value="HYDROLASE, PUTATIVE (AFU_ORTHOLOGUE AFUA_1G12880)-RELATED"/>
    <property type="match status" value="1"/>
</dbReference>
<organism evidence="2 3">
    <name type="scientific">Laceyella putida</name>
    <dbReference type="NCBI Taxonomy" id="110101"/>
    <lineage>
        <taxon>Bacteria</taxon>
        <taxon>Bacillati</taxon>
        <taxon>Bacillota</taxon>
        <taxon>Bacilli</taxon>
        <taxon>Bacillales</taxon>
        <taxon>Thermoactinomycetaceae</taxon>
        <taxon>Laceyella</taxon>
    </lineage>
</organism>
<gene>
    <name evidence="2" type="ORF">ACFQNG_13940</name>
</gene>
<name>A0ABW2RMJ3_9BACL</name>
<dbReference type="RefSeq" id="WP_379865899.1">
    <property type="nucleotide sequence ID" value="NZ_JBHTBW010000046.1"/>
</dbReference>
<comment type="caution">
    <text evidence="2">The sequence shown here is derived from an EMBL/GenBank/DDBJ whole genome shotgun (WGS) entry which is preliminary data.</text>
</comment>
<keyword evidence="3" id="KW-1185">Reference proteome</keyword>
<dbReference type="InterPro" id="IPR011009">
    <property type="entry name" value="Kinase-like_dom_sf"/>
</dbReference>
<evidence type="ECO:0000259" key="1">
    <source>
        <dbReference type="Pfam" id="PF01636"/>
    </source>
</evidence>
<dbReference type="Pfam" id="PF01636">
    <property type="entry name" value="APH"/>
    <property type="match status" value="1"/>
</dbReference>
<dbReference type="SUPFAM" id="SSF56112">
    <property type="entry name" value="Protein kinase-like (PK-like)"/>
    <property type="match status" value="1"/>
</dbReference>
<protein>
    <submittedName>
        <fullName evidence="2">Phosphotransferase family protein</fullName>
    </submittedName>
</protein>
<sequence length="351" mass="40438">MPRETIPVRKGEELDASKLARFLRTHFELEDAVVEIEQFAAGHSNLTYLVRVGSWEAVLRRPPKGPIAPKAHDMEREFQVLKRVHPVFPLAPMPLVYSGEQEVVGAPFFLMERKTGVVLDTSFPHGYTPTMEKCRHLSEMFVDALVRLHDIPYQEAGMGDLSRPEGFLRRQVEGWIRRYDRAKTDDIPGVETVTRQLANRVPPSPEPTIIHYDYKLNNAMFDPELTGLVGLFDWEMATVGDPLADVACAMSYWVEEGDPDFLKKAFGQPPVTVLPGFMTREQMMEDYAKKSGRDFSYIEYYLTFAYFKLAVICQQIYYRWKRGQTQDERFARLGEMVRALIQLARQYAERG</sequence>
<reference evidence="3" key="1">
    <citation type="journal article" date="2019" name="Int. J. Syst. Evol. Microbiol.">
        <title>The Global Catalogue of Microorganisms (GCM) 10K type strain sequencing project: providing services to taxonomists for standard genome sequencing and annotation.</title>
        <authorList>
            <consortium name="The Broad Institute Genomics Platform"/>
            <consortium name="The Broad Institute Genome Sequencing Center for Infectious Disease"/>
            <person name="Wu L."/>
            <person name="Ma J."/>
        </authorList>
    </citation>
    <scope>NUCLEOTIDE SEQUENCE [LARGE SCALE GENOMIC DNA]</scope>
    <source>
        <strain evidence="3">CGMCC 1.12942</strain>
    </source>
</reference>
<dbReference type="Gene3D" id="3.30.200.20">
    <property type="entry name" value="Phosphorylase Kinase, domain 1"/>
    <property type="match status" value="1"/>
</dbReference>
<evidence type="ECO:0000313" key="3">
    <source>
        <dbReference type="Proteomes" id="UP001596500"/>
    </source>
</evidence>
<accession>A0ABW2RMJ3</accession>
<dbReference type="InterPro" id="IPR041726">
    <property type="entry name" value="ACAD10_11_N"/>
</dbReference>
<dbReference type="InterPro" id="IPR052898">
    <property type="entry name" value="ACAD10-like"/>
</dbReference>
<proteinExistence type="predicted"/>
<dbReference type="PANTHER" id="PTHR47829:SF1">
    <property type="entry name" value="HAD FAMILY PHOSPHATASE"/>
    <property type="match status" value="1"/>
</dbReference>
<dbReference type="CDD" id="cd05154">
    <property type="entry name" value="ACAD10_11_N-like"/>
    <property type="match status" value="1"/>
</dbReference>
<dbReference type="InterPro" id="IPR002575">
    <property type="entry name" value="Aminoglycoside_PTrfase"/>
</dbReference>
<evidence type="ECO:0000313" key="2">
    <source>
        <dbReference type="EMBL" id="MFC7442190.1"/>
    </source>
</evidence>